<dbReference type="PANTHER" id="PTHR13329">
    <property type="entry name" value="MITOCHONDRIAL RIBOSOMAL PROTEIN S18B"/>
    <property type="match status" value="1"/>
</dbReference>
<protein>
    <submittedName>
        <fullName evidence="1">Uncharacterized protein</fullName>
    </submittedName>
</protein>
<accession>A0ABY7GCY5</accession>
<proteinExistence type="predicted"/>
<organism evidence="1 2">
    <name type="scientific">Mya arenaria</name>
    <name type="common">Soft-shell clam</name>
    <dbReference type="NCBI Taxonomy" id="6604"/>
    <lineage>
        <taxon>Eukaryota</taxon>
        <taxon>Metazoa</taxon>
        <taxon>Spiralia</taxon>
        <taxon>Lophotrochozoa</taxon>
        <taxon>Mollusca</taxon>
        <taxon>Bivalvia</taxon>
        <taxon>Autobranchia</taxon>
        <taxon>Heteroconchia</taxon>
        <taxon>Euheterodonta</taxon>
        <taxon>Imparidentia</taxon>
        <taxon>Neoheterodontei</taxon>
        <taxon>Myida</taxon>
        <taxon>Myoidea</taxon>
        <taxon>Myidae</taxon>
        <taxon>Mya</taxon>
    </lineage>
</organism>
<dbReference type="PANTHER" id="PTHR13329:SF2">
    <property type="entry name" value="SMALL RIBOSOMAL SUBUNIT PROTEIN MS40"/>
    <property type="match status" value="1"/>
</dbReference>
<dbReference type="EMBL" id="CP111028">
    <property type="protein sequence ID" value="WAR31950.1"/>
    <property type="molecule type" value="Genomic_DNA"/>
</dbReference>
<dbReference type="Proteomes" id="UP001164746">
    <property type="component" value="Chromosome 17"/>
</dbReference>
<gene>
    <name evidence="1" type="ORF">MAR_034492</name>
</gene>
<reference evidence="1" key="1">
    <citation type="submission" date="2022-11" db="EMBL/GenBank/DDBJ databases">
        <title>Centuries of genome instability and evolution in soft-shell clam transmissible cancer (bioRxiv).</title>
        <authorList>
            <person name="Hart S.F.M."/>
            <person name="Yonemitsu M.A."/>
            <person name="Giersch R.M."/>
            <person name="Beal B.F."/>
            <person name="Arriagada G."/>
            <person name="Davis B.W."/>
            <person name="Ostrander E.A."/>
            <person name="Goff S.P."/>
            <person name="Metzger M.J."/>
        </authorList>
    </citation>
    <scope>NUCLEOTIDE SEQUENCE</scope>
    <source>
        <strain evidence="1">MELC-2E11</strain>
        <tissue evidence="1">Siphon/mantle</tissue>
    </source>
</reference>
<name>A0ABY7GCY5_MYAAR</name>
<sequence length="166" mass="19088">MLNGVISRAELCLSCHLLDAEKEKKARPPLTDREFEGKPGYLVVKAPLEKCIEYLKTYKAVYGDDPVWKNYRRNVVGTYAIRLRTTCIRKGIISTGSACPICRDDYLKFDYRVRQRDTIPGTPDLKFLSVRHNVLPLTVGKQRHKGKLLGISHRDGYRVHIDEKKD</sequence>
<evidence type="ECO:0000313" key="2">
    <source>
        <dbReference type="Proteomes" id="UP001164746"/>
    </source>
</evidence>
<keyword evidence="2" id="KW-1185">Reference proteome</keyword>
<feature type="non-terminal residue" evidence="1">
    <location>
        <position position="166"/>
    </location>
</feature>
<evidence type="ECO:0000313" key="1">
    <source>
        <dbReference type="EMBL" id="WAR31950.1"/>
    </source>
</evidence>
<dbReference type="InterPro" id="IPR040054">
    <property type="entry name" value="MRPS18B"/>
</dbReference>